<proteinExistence type="predicted"/>
<dbReference type="EMBL" id="KB742388">
    <property type="protein sequence ID" value="EOB09136.1"/>
    <property type="molecule type" value="Genomic_DNA"/>
</dbReference>
<gene>
    <name evidence="1" type="ORF">Anapl_11094</name>
</gene>
<organism evidence="1 2">
    <name type="scientific">Anas platyrhynchos</name>
    <name type="common">Mallard</name>
    <name type="synonym">Anas boschas</name>
    <dbReference type="NCBI Taxonomy" id="8839"/>
    <lineage>
        <taxon>Eukaryota</taxon>
        <taxon>Metazoa</taxon>
        <taxon>Chordata</taxon>
        <taxon>Craniata</taxon>
        <taxon>Vertebrata</taxon>
        <taxon>Euteleostomi</taxon>
        <taxon>Archelosauria</taxon>
        <taxon>Archosauria</taxon>
        <taxon>Dinosauria</taxon>
        <taxon>Saurischia</taxon>
        <taxon>Theropoda</taxon>
        <taxon>Coelurosauria</taxon>
        <taxon>Aves</taxon>
        <taxon>Neognathae</taxon>
        <taxon>Galloanserae</taxon>
        <taxon>Anseriformes</taxon>
        <taxon>Anatidae</taxon>
        <taxon>Anatinae</taxon>
        <taxon>Anas</taxon>
    </lineage>
</organism>
<keyword evidence="2" id="KW-1185">Reference proteome</keyword>
<name>R0KFC6_ANAPL</name>
<dbReference type="Proteomes" id="UP000296049">
    <property type="component" value="Unassembled WGS sequence"/>
</dbReference>
<evidence type="ECO:0000313" key="1">
    <source>
        <dbReference type="EMBL" id="EOB09136.1"/>
    </source>
</evidence>
<dbReference type="AlphaFoldDB" id="R0KFC6"/>
<accession>R0KFC6</accession>
<sequence>MLKAQTVTDSCGIKTWSLKETGNSCEQRNSSKPFIEPVPPLGVGPAWWLSDLPHTDQRGVRDTRPDKQGRIITIDTLRPSLGVRACRADTQEVAECRCLQQINLSELCADGAQAIHHKYQAIESQTLVQQLQVYVLQLEKHQMPASLKPETHPFWHKIKQAALPLSLFQTHCPKQYNKDEAQDVGFSYVGGPSSKAAPIFPDEYAYRAISISCSLKVVTYVDFFSIWGLIRTESMLELLFTQFLFLFMHLIYKFKPYFVFGPSSEKVKKVCKCDSSPPSKLYDIYAMWQYTRMITALSRANTEHETSRQMFKTSELLRKVNDYPDNLGFCRAAGHWGSQLPGKQDEKLDEQILSLSSQRWDCCHCKDVVHLTGVFLEDSNSGNKRRAFGKLGMRDFPQCSVPDLLLTSENLAEHIPVLDGGLSEHCILPALPILCPATCNSYLSVSESDTEGKHACFGGEEQSYRKYLIPHNKPLRLLLGTNNADFNKDLIVLQLLRVLGVPQDIGMRINSFCEFLAQQGTAGSSNLVKGGSKLSLDSMGDCSLPGSPQSKLLPHALGKSELSPAQIVAVHFPIKGTMLQNDVWLSVVHLTLSLLWSTTRTGWEGEVTNGVLAESPTCFFMTSESCFQQKGVTELEADTAAAVWGYDLANMVPCSFQTCMEHTHVQAVVQETPLTGADTEKV</sequence>
<reference evidence="2" key="1">
    <citation type="journal article" date="2013" name="Nat. Genet.">
        <title>The duck genome and transcriptome provide insight into an avian influenza virus reservoir species.</title>
        <authorList>
            <person name="Huang Y."/>
            <person name="Li Y."/>
            <person name="Burt D.W."/>
            <person name="Chen H."/>
            <person name="Zhang Y."/>
            <person name="Qian W."/>
            <person name="Kim H."/>
            <person name="Gan S."/>
            <person name="Zhao Y."/>
            <person name="Li J."/>
            <person name="Yi K."/>
            <person name="Feng H."/>
            <person name="Zhu P."/>
            <person name="Li B."/>
            <person name="Liu Q."/>
            <person name="Fairley S."/>
            <person name="Magor K.E."/>
            <person name="Du Z."/>
            <person name="Hu X."/>
            <person name="Goodman L."/>
            <person name="Tafer H."/>
            <person name="Vignal A."/>
            <person name="Lee T."/>
            <person name="Kim K.W."/>
            <person name="Sheng Z."/>
            <person name="An Y."/>
            <person name="Searle S."/>
            <person name="Herrero J."/>
            <person name="Groenen M.A."/>
            <person name="Crooijmans R.P."/>
            <person name="Faraut T."/>
            <person name="Cai Q."/>
            <person name="Webster R.G."/>
            <person name="Aldridge J.R."/>
            <person name="Warren W.C."/>
            <person name="Bartschat S."/>
            <person name="Kehr S."/>
            <person name="Marz M."/>
            <person name="Stadler P.F."/>
            <person name="Smith J."/>
            <person name="Kraus R.H."/>
            <person name="Zhao Y."/>
            <person name="Ren L."/>
            <person name="Fei J."/>
            <person name="Morisson M."/>
            <person name="Kaiser P."/>
            <person name="Griffin D.K."/>
            <person name="Rao M."/>
            <person name="Pitel F."/>
            <person name="Wang J."/>
            <person name="Li N."/>
        </authorList>
    </citation>
    <scope>NUCLEOTIDE SEQUENCE [LARGE SCALE GENOMIC DNA]</scope>
</reference>
<protein>
    <submittedName>
        <fullName evidence="1">Uncharacterized protein</fullName>
    </submittedName>
</protein>
<evidence type="ECO:0000313" key="2">
    <source>
        <dbReference type="Proteomes" id="UP000296049"/>
    </source>
</evidence>